<evidence type="ECO:0000256" key="6">
    <source>
        <dbReference type="SAM" id="Coils"/>
    </source>
</evidence>
<dbReference type="InterPro" id="IPR011990">
    <property type="entry name" value="TPR-like_helical_dom_sf"/>
</dbReference>
<dbReference type="GO" id="GO:0000155">
    <property type="term" value="F:phosphorelay sensor kinase activity"/>
    <property type="evidence" value="ECO:0007669"/>
    <property type="project" value="InterPro"/>
</dbReference>
<reference evidence="9 10" key="1">
    <citation type="submission" date="2018-11" db="EMBL/GenBank/DDBJ databases">
        <title>Chryseotalea sanarue gen. nov., sp., nov., a member of the family Cytophagaceae, isolated from a brackish lake in Hamamatsu Japan.</title>
        <authorList>
            <person name="Maejima Y."/>
            <person name="Iino T."/>
            <person name="Muraguchi Y."/>
            <person name="Fukuda K."/>
            <person name="Ohkuma M."/>
            <person name="Moriuchi R."/>
            <person name="Dohra H."/>
            <person name="Kimbara K."/>
            <person name="Shintani M."/>
        </authorList>
    </citation>
    <scope>NUCLEOTIDE SEQUENCE [LARGE SCALE GENOMIC DNA]</scope>
    <source>
        <strain evidence="9 10">Ys</strain>
    </source>
</reference>
<dbReference type="InterPro" id="IPR036890">
    <property type="entry name" value="HATPase_C_sf"/>
</dbReference>
<dbReference type="GO" id="GO:0030295">
    <property type="term" value="F:protein kinase activator activity"/>
    <property type="evidence" value="ECO:0007669"/>
    <property type="project" value="TreeGrafter"/>
</dbReference>
<dbReference type="Gene3D" id="1.10.287.130">
    <property type="match status" value="1"/>
</dbReference>
<dbReference type="InterPro" id="IPR004358">
    <property type="entry name" value="Sig_transdc_His_kin-like_C"/>
</dbReference>
<dbReference type="Pfam" id="PF13181">
    <property type="entry name" value="TPR_8"/>
    <property type="match status" value="1"/>
</dbReference>
<feature type="coiled-coil region" evidence="6">
    <location>
        <begin position="531"/>
        <end position="558"/>
    </location>
</feature>
<dbReference type="InterPro" id="IPR005467">
    <property type="entry name" value="His_kinase_dom"/>
</dbReference>
<sequence>MITRYFLFLLLTGWSISLSGQPTIENLKRKLEASSSDKERADILNQLTAQSWDYNFEEALNYAREAYAIASRLQDSELLVKSLTDIGMYHYFNGDYKIAKQYYKDAIAAAKENNFGDYPAYTLTRIGNLYRVQGGYDSANFFYKKSLELLKGKDAAIALSSVYHNLGWLNYELSNYNEAMHYLRQSLSLRLQIDDSLLIAESWKFMGTTHSSLLNFDSAHFYLKKVNSLASRYNDTELKIFYWVSMGELHNTQGKILDAIGMYEQALESLNKHKFKRYEAITLKRIGTIYDQLGNYEKANKHFFQTLEIEERLESKHEMARTYGLISWCFYHQGNYAQSENYAEKSLRLMKQVGDKAGVAYAQNVFGSLKTSLKDFPSALSFYDSALQIRKELGLTVYEASTLENMAYIYEAKGDLQRALTIHKQVLTIFKDTESRSRLTTSLNNIAELKYKLGDMNDALTYVQTSIRNSQSLSLPLELKRAYLLAGKIYKIEGNFLKSSEYLNKYIQINDSLFTIESISKAAQIHALYDLEKKEQQIELLNRENQIKANEIELQESKLKNQTWALIFSAVAGLLLLAVTIILFKYYINKKKANDKLQALNAQISEKQEEIQRQAEELIESNSRLIDVNHDLQEKQDEIEAQSEELREANEAIFLANSNLEKKVADRTAELRQAYLELDTFFYRSSHDFRRPLTTFMGLAEVAKITLKDPNAIHLFEKVKETAVNLDKMLMKLQSISDVGVQQLAYKEVFFKEFIDSIITSYQQDINKKAIQVNVNIQRNELFSYPSLLKIIIENLLENAINFCAHDNAVISISARQEADRFIFQVEDNGQGIDPAYKERIFDMYYRASLDSKGNGLGLYIVKKAVDKLGGNIRVESELSKGTGFQIDIPNQKQ</sequence>
<gene>
    <name evidence="9" type="ORF">SanaruYs_02320</name>
</gene>
<evidence type="ECO:0000256" key="4">
    <source>
        <dbReference type="ARBA" id="ARBA00022777"/>
    </source>
</evidence>
<dbReference type="AlphaFoldDB" id="A0A401U528"/>
<dbReference type="SUPFAM" id="SSF55874">
    <property type="entry name" value="ATPase domain of HSP90 chaperone/DNA topoisomerase II/histidine kinase"/>
    <property type="match status" value="1"/>
</dbReference>
<evidence type="ECO:0000313" key="10">
    <source>
        <dbReference type="Proteomes" id="UP000288227"/>
    </source>
</evidence>
<feature type="repeat" description="TPR" evidence="5">
    <location>
        <begin position="80"/>
        <end position="113"/>
    </location>
</feature>
<dbReference type="GO" id="GO:0007234">
    <property type="term" value="P:osmosensory signaling via phosphorelay pathway"/>
    <property type="evidence" value="ECO:0007669"/>
    <property type="project" value="TreeGrafter"/>
</dbReference>
<keyword evidence="3" id="KW-0808">Transferase</keyword>
<feature type="coiled-coil region" evidence="6">
    <location>
        <begin position="590"/>
        <end position="652"/>
    </location>
</feature>
<dbReference type="PRINTS" id="PR00344">
    <property type="entry name" value="BCTRLSENSOR"/>
</dbReference>
<keyword evidence="5" id="KW-0802">TPR repeat</keyword>
<dbReference type="Pfam" id="PF13374">
    <property type="entry name" value="TPR_10"/>
    <property type="match status" value="1"/>
</dbReference>
<dbReference type="PANTHER" id="PTHR42878:SF15">
    <property type="entry name" value="BACTERIOPHYTOCHROME"/>
    <property type="match status" value="1"/>
</dbReference>
<comment type="caution">
    <text evidence="9">The sequence shown here is derived from an EMBL/GenBank/DDBJ whole genome shotgun (WGS) entry which is preliminary data.</text>
</comment>
<evidence type="ECO:0000259" key="8">
    <source>
        <dbReference type="PROSITE" id="PS50109"/>
    </source>
</evidence>
<dbReference type="RefSeq" id="WP_127120677.1">
    <property type="nucleotide sequence ID" value="NZ_BHXQ01000001.1"/>
</dbReference>
<feature type="repeat" description="TPR" evidence="5">
    <location>
        <begin position="160"/>
        <end position="193"/>
    </location>
</feature>
<dbReference type="EC" id="2.7.13.3" evidence="2"/>
<dbReference type="PANTHER" id="PTHR42878">
    <property type="entry name" value="TWO-COMPONENT HISTIDINE KINASE"/>
    <property type="match status" value="1"/>
</dbReference>
<dbReference type="PROSITE" id="PS50005">
    <property type="entry name" value="TPR"/>
    <property type="match status" value="4"/>
</dbReference>
<feature type="repeat" description="TPR" evidence="5">
    <location>
        <begin position="120"/>
        <end position="153"/>
    </location>
</feature>
<keyword evidence="7" id="KW-1133">Transmembrane helix</keyword>
<dbReference type="Gene3D" id="3.30.565.10">
    <property type="entry name" value="Histidine kinase-like ATPase, C-terminal domain"/>
    <property type="match status" value="1"/>
</dbReference>
<dbReference type="Gene3D" id="1.25.40.10">
    <property type="entry name" value="Tetratricopeptide repeat domain"/>
    <property type="match status" value="3"/>
</dbReference>
<keyword evidence="7" id="KW-0472">Membrane</keyword>
<keyword evidence="4" id="KW-0418">Kinase</keyword>
<keyword evidence="10" id="KW-1185">Reference proteome</keyword>
<keyword evidence="7" id="KW-0812">Transmembrane</keyword>
<dbReference type="SMART" id="SM00387">
    <property type="entry name" value="HATPase_c"/>
    <property type="match status" value="1"/>
</dbReference>
<dbReference type="GO" id="GO:0005524">
    <property type="term" value="F:ATP binding"/>
    <property type="evidence" value="ECO:0007669"/>
    <property type="project" value="UniProtKB-KW"/>
</dbReference>
<dbReference type="PROSITE" id="PS50109">
    <property type="entry name" value="HIS_KIN"/>
    <property type="match status" value="1"/>
</dbReference>
<dbReference type="Proteomes" id="UP000288227">
    <property type="component" value="Unassembled WGS sequence"/>
</dbReference>
<evidence type="ECO:0000256" key="2">
    <source>
        <dbReference type="ARBA" id="ARBA00012438"/>
    </source>
</evidence>
<dbReference type="InterPro" id="IPR036097">
    <property type="entry name" value="HisK_dim/P_sf"/>
</dbReference>
<protein>
    <recommendedName>
        <fullName evidence="2">histidine kinase</fullName>
        <ecNumber evidence="2">2.7.13.3</ecNumber>
    </recommendedName>
</protein>
<evidence type="ECO:0000256" key="7">
    <source>
        <dbReference type="SAM" id="Phobius"/>
    </source>
</evidence>
<dbReference type="SMART" id="SM00028">
    <property type="entry name" value="TPR"/>
    <property type="match status" value="11"/>
</dbReference>
<accession>A0A401U528</accession>
<evidence type="ECO:0000256" key="5">
    <source>
        <dbReference type="PROSITE-ProRule" id="PRU00339"/>
    </source>
</evidence>
<dbReference type="OrthoDB" id="109585at2"/>
<name>A0A401U528_9BACT</name>
<feature type="transmembrane region" description="Helical" evidence="7">
    <location>
        <begin position="564"/>
        <end position="588"/>
    </location>
</feature>
<dbReference type="Pfam" id="PF02518">
    <property type="entry name" value="HATPase_c"/>
    <property type="match status" value="1"/>
</dbReference>
<organism evidence="9 10">
    <name type="scientific">Chryseotalea sanaruensis</name>
    <dbReference type="NCBI Taxonomy" id="2482724"/>
    <lineage>
        <taxon>Bacteria</taxon>
        <taxon>Pseudomonadati</taxon>
        <taxon>Bacteroidota</taxon>
        <taxon>Cytophagia</taxon>
        <taxon>Cytophagales</taxon>
        <taxon>Chryseotaleaceae</taxon>
        <taxon>Chryseotalea</taxon>
    </lineage>
</organism>
<dbReference type="InterPro" id="IPR003594">
    <property type="entry name" value="HATPase_dom"/>
</dbReference>
<dbReference type="CDD" id="cd00075">
    <property type="entry name" value="HATPase"/>
    <property type="match status" value="1"/>
</dbReference>
<dbReference type="Pfam" id="PF13424">
    <property type="entry name" value="TPR_12"/>
    <property type="match status" value="3"/>
</dbReference>
<dbReference type="InterPro" id="IPR050351">
    <property type="entry name" value="BphY/WalK/GraS-like"/>
</dbReference>
<proteinExistence type="predicted"/>
<dbReference type="EMBL" id="BHXQ01000001">
    <property type="protein sequence ID" value="GCC50017.1"/>
    <property type="molecule type" value="Genomic_DNA"/>
</dbReference>
<comment type="catalytic activity">
    <reaction evidence="1">
        <text>ATP + protein L-histidine = ADP + protein N-phospho-L-histidine.</text>
        <dbReference type="EC" id="2.7.13.3"/>
    </reaction>
</comment>
<keyword evidence="6" id="KW-0175">Coiled coil</keyword>
<feature type="repeat" description="TPR" evidence="5">
    <location>
        <begin position="280"/>
        <end position="313"/>
    </location>
</feature>
<feature type="domain" description="Histidine kinase" evidence="8">
    <location>
        <begin position="684"/>
        <end position="893"/>
    </location>
</feature>
<keyword evidence="9" id="KW-0067">ATP-binding</keyword>
<dbReference type="InterPro" id="IPR019734">
    <property type="entry name" value="TPR_rpt"/>
</dbReference>
<keyword evidence="9" id="KW-0547">Nucleotide-binding</keyword>
<dbReference type="SUPFAM" id="SSF47384">
    <property type="entry name" value="Homodimeric domain of signal transducing histidine kinase"/>
    <property type="match status" value="1"/>
</dbReference>
<dbReference type="SUPFAM" id="SSF48452">
    <property type="entry name" value="TPR-like"/>
    <property type="match status" value="3"/>
</dbReference>
<evidence type="ECO:0000313" key="9">
    <source>
        <dbReference type="EMBL" id="GCC50017.1"/>
    </source>
</evidence>
<evidence type="ECO:0000256" key="3">
    <source>
        <dbReference type="ARBA" id="ARBA00022679"/>
    </source>
</evidence>
<evidence type="ECO:0000256" key="1">
    <source>
        <dbReference type="ARBA" id="ARBA00000085"/>
    </source>
</evidence>
<dbReference type="GO" id="GO:0000156">
    <property type="term" value="F:phosphorelay response regulator activity"/>
    <property type="evidence" value="ECO:0007669"/>
    <property type="project" value="TreeGrafter"/>
</dbReference>